<dbReference type="eggNOG" id="COG2723">
    <property type="taxonomic scope" value="Bacteria"/>
</dbReference>
<dbReference type="GO" id="GO:0005829">
    <property type="term" value="C:cytosol"/>
    <property type="evidence" value="ECO:0007669"/>
    <property type="project" value="TreeGrafter"/>
</dbReference>
<evidence type="ECO:0000256" key="5">
    <source>
        <dbReference type="ARBA" id="ARBA00023001"/>
    </source>
</evidence>
<dbReference type="GO" id="GO:0030245">
    <property type="term" value="P:cellulose catabolic process"/>
    <property type="evidence" value="ECO:0007669"/>
    <property type="project" value="UniProtKB-KW"/>
</dbReference>
<evidence type="ECO:0000256" key="6">
    <source>
        <dbReference type="ARBA" id="ARBA00023277"/>
    </source>
</evidence>
<dbReference type="InterPro" id="IPR033132">
    <property type="entry name" value="GH_1_N_CS"/>
</dbReference>
<keyword evidence="6" id="KW-0119">Carbohydrate metabolism</keyword>
<accession>E6U3G5</accession>
<dbReference type="Gene3D" id="3.20.20.80">
    <property type="entry name" value="Glycosidases"/>
    <property type="match status" value="1"/>
</dbReference>
<dbReference type="InterPro" id="IPR017853">
    <property type="entry name" value="GH"/>
</dbReference>
<keyword evidence="7 11" id="KW-0326">Glycosidase</keyword>
<proteinExistence type="inferred from homology"/>
<evidence type="ECO:0000313" key="13">
    <source>
        <dbReference type="Proteomes" id="UP000001551"/>
    </source>
</evidence>
<dbReference type="PRINTS" id="PR00131">
    <property type="entry name" value="GLHYDRLASE1"/>
</dbReference>
<sequence length="444" mass="50434">MEKSFVFGTATAAYQVEGAAHEGGRTPCIWDTFAKQPGAVKDGEDGAVACDHYHRYKEDIALMKELGTDSYRFSIAWPRIFPAKDHYNPEGMRFYKNVLAELKKQGIKAAVTLYHWDLPQWAEELGGWQNRACADWFVTFAAKCFEELDADVDMWITHNEPWCASFLSYFIGEHAPGHRNLAEALVAAHHILLSHGMAVRVYRAMHGAHPIGITDNLSPVYAKTVGIADSLARVMQDGYQNRWFLDPVFKKRYPADMLTLFAARTATDYAFVHEGDLEIIGEPIDFLGINFYSRNYVRYDPAALLLTGAAPSDKKQTDMGWDVCPETLADLLRQVRGYTALPVYITENGSAWKDTLEDGAVHDVERVDYLLRHLRAVEQCNAEGLDIAGYYCWSFMDNFEWAHGYSKRFGIVYLDYATQARIPKDSFYAYRDYIRAYKAAHAGR</sequence>
<evidence type="ECO:0000256" key="2">
    <source>
        <dbReference type="ARBA" id="ARBA00010838"/>
    </source>
</evidence>
<name>E6U3G5_ETHHY</name>
<dbReference type="KEGG" id="eha:Ethha_0897"/>
<dbReference type="FunFam" id="3.20.20.80:FF:000004">
    <property type="entry name" value="Beta-glucosidase 6-phospho-beta-glucosidase"/>
    <property type="match status" value="1"/>
</dbReference>
<evidence type="ECO:0000256" key="10">
    <source>
        <dbReference type="PIRSR" id="PIRSR617736-2"/>
    </source>
</evidence>
<protein>
    <recommendedName>
        <fullName evidence="3 11">Beta-glucosidase</fullName>
        <ecNumber evidence="3 11">3.2.1.21</ecNumber>
    </recommendedName>
</protein>
<dbReference type="STRING" id="663278.Ethha_0897"/>
<feature type="binding site" evidence="10">
    <location>
        <position position="15"/>
    </location>
    <ligand>
        <name>substrate</name>
    </ligand>
</feature>
<keyword evidence="13" id="KW-1185">Reference proteome</keyword>
<dbReference type="Pfam" id="PF00232">
    <property type="entry name" value="Glyco_hydro_1"/>
    <property type="match status" value="1"/>
</dbReference>
<dbReference type="AlphaFoldDB" id="E6U3G5"/>
<dbReference type="EC" id="3.2.1.21" evidence="3 11"/>
<evidence type="ECO:0000256" key="8">
    <source>
        <dbReference type="ARBA" id="ARBA00023326"/>
    </source>
</evidence>
<dbReference type="GO" id="GO:0008422">
    <property type="term" value="F:beta-glucosidase activity"/>
    <property type="evidence" value="ECO:0007669"/>
    <property type="project" value="UniProtKB-EC"/>
</dbReference>
<feature type="active site" description="Nucleophile" evidence="9">
    <location>
        <position position="347"/>
    </location>
</feature>
<dbReference type="InterPro" id="IPR017736">
    <property type="entry name" value="Glyco_hydro_1_beta-glucosidase"/>
</dbReference>
<keyword evidence="8" id="KW-0624">Polysaccharide degradation</keyword>
<feature type="active site" description="Proton donor" evidence="9">
    <location>
        <position position="160"/>
    </location>
</feature>
<dbReference type="NCBIfam" id="TIGR03356">
    <property type="entry name" value="BGL"/>
    <property type="match status" value="1"/>
</dbReference>
<evidence type="ECO:0000256" key="9">
    <source>
        <dbReference type="PIRSR" id="PIRSR617736-1"/>
    </source>
</evidence>
<evidence type="ECO:0000256" key="7">
    <source>
        <dbReference type="ARBA" id="ARBA00023295"/>
    </source>
</evidence>
<evidence type="ECO:0000256" key="1">
    <source>
        <dbReference type="ARBA" id="ARBA00000448"/>
    </source>
</evidence>
<feature type="binding site" evidence="10">
    <location>
        <position position="292"/>
    </location>
    <ligand>
        <name>substrate</name>
    </ligand>
</feature>
<dbReference type="HOGENOM" id="CLU_001859_1_3_9"/>
<organism evidence="12 13">
    <name type="scientific">Ethanoligenens harbinense (strain DSM 18485 / JCM 12961 / CGMCC 1.5033 / YUAN-3)</name>
    <dbReference type="NCBI Taxonomy" id="663278"/>
    <lineage>
        <taxon>Bacteria</taxon>
        <taxon>Bacillati</taxon>
        <taxon>Bacillota</taxon>
        <taxon>Clostridia</taxon>
        <taxon>Eubacteriales</taxon>
        <taxon>Oscillospiraceae</taxon>
        <taxon>Ethanoligenens</taxon>
    </lineage>
</organism>
<dbReference type="RefSeq" id="WP_013484821.1">
    <property type="nucleotide sequence ID" value="NC_014828.1"/>
</dbReference>
<keyword evidence="5" id="KW-0136">Cellulose degradation</keyword>
<evidence type="ECO:0000256" key="11">
    <source>
        <dbReference type="RuleBase" id="RU361175"/>
    </source>
</evidence>
<feature type="binding site" evidence="10">
    <location>
        <position position="115"/>
    </location>
    <ligand>
        <name>substrate</name>
    </ligand>
</feature>
<dbReference type="Proteomes" id="UP000001551">
    <property type="component" value="Chromosome"/>
</dbReference>
<evidence type="ECO:0000256" key="3">
    <source>
        <dbReference type="ARBA" id="ARBA00012744"/>
    </source>
</evidence>
<evidence type="ECO:0000313" key="12">
    <source>
        <dbReference type="EMBL" id="ADU26457.1"/>
    </source>
</evidence>
<reference evidence="12 13" key="1">
    <citation type="submission" date="2010-12" db="EMBL/GenBank/DDBJ databases">
        <title>Complete sequence of Ethanoligenens harbinense YUAN-3.</title>
        <authorList>
            <person name="Lucas S."/>
            <person name="Copeland A."/>
            <person name="Lapidus A."/>
            <person name="Cheng J.-F."/>
            <person name="Bruce D."/>
            <person name="Goodwin L."/>
            <person name="Pitluck S."/>
            <person name="Chertkov O."/>
            <person name="Misra M."/>
            <person name="Detter J.C."/>
            <person name="Han C."/>
            <person name="Tapia R."/>
            <person name="Land M."/>
            <person name="Hauser L."/>
            <person name="Jeffries C."/>
            <person name="Kyrpides N."/>
            <person name="Ivanova N."/>
            <person name="Mikhailova N."/>
            <person name="Wang A."/>
            <person name="Mouttaki H."/>
            <person name="He Z."/>
            <person name="Zhou J."/>
            <person name="Hemme C.L."/>
            <person name="Woyke T."/>
        </authorList>
    </citation>
    <scope>NUCLEOTIDE SEQUENCE [LARGE SCALE GENOMIC DNA]</scope>
    <source>
        <strain evidence="13">DSM 18485 / JCM 12961 / CGMCC 1.5033 / YUAN-3</strain>
    </source>
</reference>
<dbReference type="SUPFAM" id="SSF51445">
    <property type="entry name" value="(Trans)glycosidases"/>
    <property type="match status" value="1"/>
</dbReference>
<dbReference type="EMBL" id="CP002400">
    <property type="protein sequence ID" value="ADU26457.1"/>
    <property type="molecule type" value="Genomic_DNA"/>
</dbReference>
<comment type="catalytic activity">
    <reaction evidence="1 11">
        <text>Hydrolysis of terminal, non-reducing beta-D-glucosyl residues with release of beta-D-glucose.</text>
        <dbReference type="EC" id="3.2.1.21"/>
    </reaction>
</comment>
<keyword evidence="4 11" id="KW-0378">Hydrolase</keyword>
<feature type="binding site" evidence="10">
    <location>
        <position position="159"/>
    </location>
    <ligand>
        <name>substrate</name>
    </ligand>
</feature>
<evidence type="ECO:0000256" key="4">
    <source>
        <dbReference type="ARBA" id="ARBA00022801"/>
    </source>
</evidence>
<dbReference type="InterPro" id="IPR001360">
    <property type="entry name" value="Glyco_hydro_1"/>
</dbReference>
<feature type="binding site" evidence="10">
    <location>
        <begin position="400"/>
        <end position="401"/>
    </location>
    <ligand>
        <name>substrate</name>
    </ligand>
</feature>
<feature type="binding site" evidence="10">
    <location>
        <position position="393"/>
    </location>
    <ligand>
        <name>substrate</name>
    </ligand>
</feature>
<comment type="similarity">
    <text evidence="2 11">Belongs to the glycosyl hydrolase 1 family.</text>
</comment>
<dbReference type="PANTHER" id="PTHR10353">
    <property type="entry name" value="GLYCOSYL HYDROLASE"/>
    <property type="match status" value="1"/>
</dbReference>
<gene>
    <name evidence="12" type="ordered locus">Ethha_0897</name>
</gene>
<dbReference type="PROSITE" id="PS00653">
    <property type="entry name" value="GLYCOSYL_HYDROL_F1_2"/>
    <property type="match status" value="1"/>
</dbReference>
<dbReference type="PANTHER" id="PTHR10353:SF36">
    <property type="entry name" value="LP05116P"/>
    <property type="match status" value="1"/>
</dbReference>